<dbReference type="SUPFAM" id="SSF46626">
    <property type="entry name" value="Cytochrome c"/>
    <property type="match status" value="2"/>
</dbReference>
<dbReference type="RefSeq" id="WP_378221939.1">
    <property type="nucleotide sequence ID" value="NZ_JBHRTK010000014.1"/>
</dbReference>
<feature type="domain" description="Cytochrome c" evidence="6">
    <location>
        <begin position="26"/>
        <end position="112"/>
    </location>
</feature>
<dbReference type="PANTHER" id="PTHR33751">
    <property type="entry name" value="CBB3-TYPE CYTOCHROME C OXIDASE SUBUNIT FIXP"/>
    <property type="match status" value="1"/>
</dbReference>
<dbReference type="PANTHER" id="PTHR33751:SF11">
    <property type="entry name" value="BLL4483 PROTEIN"/>
    <property type="match status" value="1"/>
</dbReference>
<dbReference type="EMBL" id="JBHRTK010000014">
    <property type="protein sequence ID" value="MFC3207607.1"/>
    <property type="molecule type" value="Genomic_DNA"/>
</dbReference>
<keyword evidence="5" id="KW-0732">Signal</keyword>
<dbReference type="InterPro" id="IPR036909">
    <property type="entry name" value="Cyt_c-like_dom_sf"/>
</dbReference>
<feature type="chain" id="PRO_5045258664" evidence="5">
    <location>
        <begin position="29"/>
        <end position="222"/>
    </location>
</feature>
<dbReference type="InterPro" id="IPR050597">
    <property type="entry name" value="Cytochrome_c_Oxidase_Subunit"/>
</dbReference>
<reference evidence="8" key="1">
    <citation type="journal article" date="2019" name="Int. J. Syst. Evol. Microbiol.">
        <title>The Global Catalogue of Microorganisms (GCM) 10K type strain sequencing project: providing services to taxonomists for standard genome sequencing and annotation.</title>
        <authorList>
            <consortium name="The Broad Institute Genomics Platform"/>
            <consortium name="The Broad Institute Genome Sequencing Center for Infectious Disease"/>
            <person name="Wu L."/>
            <person name="Ma J."/>
        </authorList>
    </citation>
    <scope>NUCLEOTIDE SEQUENCE [LARGE SCALE GENOMIC DNA]</scope>
    <source>
        <strain evidence="8">KCTC 52165</strain>
    </source>
</reference>
<organism evidence="7 8">
    <name type="scientific">Aquamicrobium soli</name>
    <dbReference type="NCBI Taxonomy" id="1811518"/>
    <lineage>
        <taxon>Bacteria</taxon>
        <taxon>Pseudomonadati</taxon>
        <taxon>Pseudomonadota</taxon>
        <taxon>Alphaproteobacteria</taxon>
        <taxon>Hyphomicrobiales</taxon>
        <taxon>Phyllobacteriaceae</taxon>
        <taxon>Aquamicrobium</taxon>
    </lineage>
</organism>
<keyword evidence="8" id="KW-1185">Reference proteome</keyword>
<evidence type="ECO:0000256" key="2">
    <source>
        <dbReference type="ARBA" id="ARBA00022723"/>
    </source>
</evidence>
<evidence type="ECO:0000256" key="1">
    <source>
        <dbReference type="ARBA" id="ARBA00022617"/>
    </source>
</evidence>
<evidence type="ECO:0000313" key="8">
    <source>
        <dbReference type="Proteomes" id="UP001595583"/>
    </source>
</evidence>
<dbReference type="Pfam" id="PF13442">
    <property type="entry name" value="Cytochrome_CBB3"/>
    <property type="match status" value="1"/>
</dbReference>
<comment type="caution">
    <text evidence="7">The sequence shown here is derived from an EMBL/GenBank/DDBJ whole genome shotgun (WGS) entry which is preliminary data.</text>
</comment>
<protein>
    <submittedName>
        <fullName evidence="7">C-type cytochrome</fullName>
    </submittedName>
</protein>
<sequence length="222" mass="22612">MKQPRRQPLACAASLAVAAILMVSPAAAQDGAAIAANGVSGAPACASCHGTQGEGNAESGFPRLAGLNAAYLVHQLASFVDGTRKNDIMPPIAKALTPEQRQAVADFYAGQKVASATAEKPDAKLLARGAALAITGDWSHGVPACGQCHGPAGQGVGTAFPRLAGQGATYIENEIAAWKDGKRGNDPLHLMSGIAHKLSDDEVKAVAAYYAGLHVAKDSPHD</sequence>
<keyword evidence="1 4" id="KW-0349">Heme</keyword>
<dbReference type="PROSITE" id="PS51007">
    <property type="entry name" value="CYTC"/>
    <property type="match status" value="2"/>
</dbReference>
<keyword evidence="3 4" id="KW-0408">Iron</keyword>
<dbReference type="Gene3D" id="1.10.760.10">
    <property type="entry name" value="Cytochrome c-like domain"/>
    <property type="match status" value="2"/>
</dbReference>
<evidence type="ECO:0000256" key="4">
    <source>
        <dbReference type="PROSITE-ProRule" id="PRU00433"/>
    </source>
</evidence>
<gene>
    <name evidence="7" type="ORF">ACFOHJ_15385</name>
</gene>
<dbReference type="InterPro" id="IPR009056">
    <property type="entry name" value="Cyt_c-like_dom"/>
</dbReference>
<feature type="signal peptide" evidence="5">
    <location>
        <begin position="1"/>
        <end position="28"/>
    </location>
</feature>
<accession>A0ABV7KDB1</accession>
<evidence type="ECO:0000313" key="7">
    <source>
        <dbReference type="EMBL" id="MFC3207607.1"/>
    </source>
</evidence>
<feature type="domain" description="Cytochrome c" evidence="6">
    <location>
        <begin position="124"/>
        <end position="214"/>
    </location>
</feature>
<dbReference type="Pfam" id="PF00034">
    <property type="entry name" value="Cytochrom_C"/>
    <property type="match status" value="1"/>
</dbReference>
<dbReference type="Proteomes" id="UP001595583">
    <property type="component" value="Unassembled WGS sequence"/>
</dbReference>
<name>A0ABV7KDB1_9HYPH</name>
<evidence type="ECO:0000259" key="6">
    <source>
        <dbReference type="PROSITE" id="PS51007"/>
    </source>
</evidence>
<keyword evidence="2 4" id="KW-0479">Metal-binding</keyword>
<proteinExistence type="predicted"/>
<dbReference type="PIRSF" id="PIRSF000005">
    <property type="entry name" value="Cytochrome_c4"/>
    <property type="match status" value="1"/>
</dbReference>
<dbReference type="InterPro" id="IPR024167">
    <property type="entry name" value="Cytochrome_c4-like"/>
</dbReference>
<evidence type="ECO:0000256" key="5">
    <source>
        <dbReference type="SAM" id="SignalP"/>
    </source>
</evidence>
<evidence type="ECO:0000256" key="3">
    <source>
        <dbReference type="ARBA" id="ARBA00023004"/>
    </source>
</evidence>